<dbReference type="NCBIfam" id="NF003810">
    <property type="entry name" value="PRK05399.1"/>
    <property type="match status" value="1"/>
</dbReference>
<evidence type="ECO:0000256" key="9">
    <source>
        <dbReference type="HAMAP-Rule" id="MF_00096"/>
    </source>
</evidence>
<sequence length="871" mass="96442">MTISYTPMLEQYREVKSRHSNEILFFRLGDFYEMFFEDAEVAARELEITLTSREGGQNTRVPMCGVPYHAADNYIAKLINKGFKVAICEQVEDPKQAKGIVRREVVKIVTPGTVLAENSLPDKANNYLALLYEEADELCLTSADISTGEFVWAVFAGSSRANLVCDQLYRLLPAELVLAGKLEGLAVISSFLAQRVPACAMTTLTNADLTVVSALPGHHFGDEALPASPAAQTAISYLLYYLHYTLKSDLSHINKLAAINAQDYLLLDASTLRNLEITRNMRDGGRKGTLLAVLDFTKTAMGSRLLKKWLEFPLLNPVAIAKRQDAISDLLDKRAVLDELKELLSDIYDFERILTRIEVGSANARDLTALRTSLAVLPAIKLTLQQCQSDLVTGIGGEVRSHVDVASMIATAIVDNPPFGVRDGGIIRTGYDLELDELRAIARDSKQWIQDLELRERETTGIKSLKIGYNKVFGYYIEVTHANTGAVPAYYIRKQTLVNAERYIMPELKDFETKVLGAQEKIVNIEYQLFAGIRDYIKERISEIQQTARQIAQLDVIMSLSEVAARYGYTRPDLNHKKELIIKDGRHPVVERLLTGEMFVPNDTGLNHHDSEIMIITGPNMAGKSTYMRQVALLTIMAQTGSFIPARAASIGPVDRIFTRVGASDDLATGQSTFMVEMTEAAQIIKFATANSLIILDEIGRGTSTFDGMSIARAVVEYIKDKVKAKTLFATHYHELTELAEYSKVIKNYSVAVKERGNDIVFLRRIVPGGADKSYGIHVAQLAGLPKRIIERAQQVLLELEQCKGQGGTDRTPLPAPLPAGRQQPAATISLFNSSIADEILAIDVMTLTPLEALNTLYKLQNKAREENGSL</sequence>
<dbReference type="Pfam" id="PF01624">
    <property type="entry name" value="MutS_I"/>
    <property type="match status" value="1"/>
</dbReference>
<dbReference type="InterPro" id="IPR017261">
    <property type="entry name" value="DNA_mismatch_repair_MutS/MSH"/>
</dbReference>
<dbReference type="EMBL" id="CP036259">
    <property type="protein sequence ID" value="QDR80596.1"/>
    <property type="molecule type" value="Genomic_DNA"/>
</dbReference>
<dbReference type="AlphaFoldDB" id="A0A517DTI2"/>
<evidence type="ECO:0000256" key="5">
    <source>
        <dbReference type="ARBA" id="ARBA00022840"/>
    </source>
</evidence>
<dbReference type="Gene3D" id="3.30.420.110">
    <property type="entry name" value="MutS, connector domain"/>
    <property type="match status" value="1"/>
</dbReference>
<dbReference type="InterPro" id="IPR007860">
    <property type="entry name" value="DNA_mmatch_repair_MutS_con_dom"/>
</dbReference>
<evidence type="ECO:0000313" key="13">
    <source>
        <dbReference type="Proteomes" id="UP000320776"/>
    </source>
</evidence>
<dbReference type="Proteomes" id="UP000320776">
    <property type="component" value="Chromosome"/>
</dbReference>
<dbReference type="RefSeq" id="WP_144350186.1">
    <property type="nucleotide sequence ID" value="NZ_CP036259.1"/>
</dbReference>
<evidence type="ECO:0000256" key="3">
    <source>
        <dbReference type="ARBA" id="ARBA00022741"/>
    </source>
</evidence>
<dbReference type="PROSITE" id="PS00486">
    <property type="entry name" value="DNA_MISMATCH_REPAIR_2"/>
    <property type="match status" value="1"/>
</dbReference>
<dbReference type="GO" id="GO:0030983">
    <property type="term" value="F:mismatched DNA binding"/>
    <property type="evidence" value="ECO:0007669"/>
    <property type="project" value="InterPro"/>
</dbReference>
<dbReference type="SMART" id="SM00534">
    <property type="entry name" value="MUTSac"/>
    <property type="match status" value="1"/>
</dbReference>
<dbReference type="Pfam" id="PF00488">
    <property type="entry name" value="MutS_V"/>
    <property type="match status" value="1"/>
</dbReference>
<keyword evidence="13" id="KW-1185">Reference proteome</keyword>
<dbReference type="InterPro" id="IPR007696">
    <property type="entry name" value="DNA_mismatch_repair_MutS_core"/>
</dbReference>
<keyword evidence="3 9" id="KW-0547">Nucleotide-binding</keyword>
<keyword evidence="5 9" id="KW-0067">ATP-binding</keyword>
<dbReference type="SUPFAM" id="SSF53150">
    <property type="entry name" value="DNA repair protein MutS, domain II"/>
    <property type="match status" value="1"/>
</dbReference>
<evidence type="ECO:0000313" key="12">
    <source>
        <dbReference type="EMBL" id="QDR80596.1"/>
    </source>
</evidence>
<evidence type="ECO:0000256" key="1">
    <source>
        <dbReference type="ARBA" id="ARBA00006271"/>
    </source>
</evidence>
<accession>A0A517DTI2</accession>
<dbReference type="InterPro" id="IPR045076">
    <property type="entry name" value="MutS"/>
</dbReference>
<comment type="similarity">
    <text evidence="1 9 10">Belongs to the DNA mismatch repair MutS family.</text>
</comment>
<dbReference type="InterPro" id="IPR007695">
    <property type="entry name" value="DNA_mismatch_repair_MutS-lik_N"/>
</dbReference>
<dbReference type="NCBIfam" id="TIGR01070">
    <property type="entry name" value="mutS1"/>
    <property type="match status" value="1"/>
</dbReference>
<name>A0A517DTI2_9FIRM</name>
<evidence type="ECO:0000259" key="11">
    <source>
        <dbReference type="PROSITE" id="PS00486"/>
    </source>
</evidence>
<dbReference type="Gene3D" id="3.40.1170.10">
    <property type="entry name" value="DNA repair protein MutS, domain I"/>
    <property type="match status" value="1"/>
</dbReference>
<dbReference type="FunFam" id="1.10.1420.10:FF:000001">
    <property type="entry name" value="DNA mismatch repair protein MutS"/>
    <property type="match status" value="1"/>
</dbReference>
<dbReference type="InterPro" id="IPR036678">
    <property type="entry name" value="MutS_con_dom_sf"/>
</dbReference>
<feature type="domain" description="DNA mismatch repair proteins mutS family" evidence="11">
    <location>
        <begin position="692"/>
        <end position="708"/>
    </location>
</feature>
<dbReference type="InterPro" id="IPR005748">
    <property type="entry name" value="DNA_mismatch_repair_MutS"/>
</dbReference>
<evidence type="ECO:0000256" key="10">
    <source>
        <dbReference type="RuleBase" id="RU003756"/>
    </source>
</evidence>
<reference evidence="12 13" key="1">
    <citation type="submission" date="2019-02" db="EMBL/GenBank/DDBJ databases">
        <title>Closed genome of Sporomusa termitida DSM 4440.</title>
        <authorList>
            <person name="Poehlein A."/>
            <person name="Daniel R."/>
        </authorList>
    </citation>
    <scope>NUCLEOTIDE SEQUENCE [LARGE SCALE GENOMIC DNA]</scope>
    <source>
        <strain evidence="12 13">DSM 4440</strain>
    </source>
</reference>
<keyword evidence="4 9" id="KW-0227">DNA damage</keyword>
<dbReference type="SUPFAM" id="SSF48334">
    <property type="entry name" value="DNA repair protein MutS, domain III"/>
    <property type="match status" value="1"/>
</dbReference>
<evidence type="ECO:0000256" key="4">
    <source>
        <dbReference type="ARBA" id="ARBA00022763"/>
    </source>
</evidence>
<dbReference type="PIRSF" id="PIRSF037677">
    <property type="entry name" value="DNA_mis_repair_Msh6"/>
    <property type="match status" value="1"/>
</dbReference>
<dbReference type="GO" id="GO:0006298">
    <property type="term" value="P:mismatch repair"/>
    <property type="evidence" value="ECO:0007669"/>
    <property type="project" value="UniProtKB-UniRule"/>
</dbReference>
<dbReference type="Pfam" id="PF05188">
    <property type="entry name" value="MutS_II"/>
    <property type="match status" value="1"/>
</dbReference>
<dbReference type="GO" id="GO:0003684">
    <property type="term" value="F:damaged DNA binding"/>
    <property type="evidence" value="ECO:0007669"/>
    <property type="project" value="UniProtKB-UniRule"/>
</dbReference>
<dbReference type="Gene3D" id="1.10.1420.10">
    <property type="match status" value="2"/>
</dbReference>
<dbReference type="PANTHER" id="PTHR11361">
    <property type="entry name" value="DNA MISMATCH REPAIR PROTEIN MUTS FAMILY MEMBER"/>
    <property type="match status" value="1"/>
</dbReference>
<evidence type="ECO:0000256" key="8">
    <source>
        <dbReference type="ARBA" id="ARBA00024647"/>
    </source>
</evidence>
<dbReference type="FunFam" id="3.40.50.300:FF:000870">
    <property type="entry name" value="MutS protein homolog 4"/>
    <property type="match status" value="1"/>
</dbReference>
<evidence type="ECO:0000256" key="6">
    <source>
        <dbReference type="ARBA" id="ARBA00023125"/>
    </source>
</evidence>
<dbReference type="GO" id="GO:0005829">
    <property type="term" value="C:cytosol"/>
    <property type="evidence" value="ECO:0007669"/>
    <property type="project" value="TreeGrafter"/>
</dbReference>
<dbReference type="InterPro" id="IPR000432">
    <property type="entry name" value="DNA_mismatch_repair_MutS_C"/>
</dbReference>
<dbReference type="PANTHER" id="PTHR11361:SF34">
    <property type="entry name" value="DNA MISMATCH REPAIR PROTEIN MSH1, MITOCHONDRIAL"/>
    <property type="match status" value="1"/>
</dbReference>
<dbReference type="SMART" id="SM00533">
    <property type="entry name" value="MUTSd"/>
    <property type="match status" value="1"/>
</dbReference>
<evidence type="ECO:0000256" key="2">
    <source>
        <dbReference type="ARBA" id="ARBA00021982"/>
    </source>
</evidence>
<dbReference type="Gene3D" id="3.40.50.300">
    <property type="entry name" value="P-loop containing nucleotide triphosphate hydrolases"/>
    <property type="match status" value="1"/>
</dbReference>
<dbReference type="InterPro" id="IPR027417">
    <property type="entry name" value="P-loop_NTPase"/>
</dbReference>
<dbReference type="OrthoDB" id="9802448at2"/>
<keyword evidence="7 9" id="KW-0234">DNA repair</keyword>
<dbReference type="FunFam" id="3.40.1170.10:FF:000001">
    <property type="entry name" value="DNA mismatch repair protein MutS"/>
    <property type="match status" value="1"/>
</dbReference>
<gene>
    <name evidence="9 12" type="primary">mutS</name>
    <name evidence="12" type="ORF">SPTER_19250</name>
</gene>
<dbReference type="HAMAP" id="MF_00096">
    <property type="entry name" value="MutS"/>
    <property type="match status" value="1"/>
</dbReference>
<dbReference type="SUPFAM" id="SSF52540">
    <property type="entry name" value="P-loop containing nucleoside triphosphate hydrolases"/>
    <property type="match status" value="1"/>
</dbReference>
<dbReference type="InterPro" id="IPR036187">
    <property type="entry name" value="DNA_mismatch_repair_MutS_sf"/>
</dbReference>
<dbReference type="KEGG" id="sted:SPTER_19250"/>
<evidence type="ECO:0000256" key="7">
    <source>
        <dbReference type="ARBA" id="ARBA00023204"/>
    </source>
</evidence>
<dbReference type="InterPro" id="IPR016151">
    <property type="entry name" value="DNA_mismatch_repair_MutS_N"/>
</dbReference>
<proteinExistence type="inferred from homology"/>
<dbReference type="Pfam" id="PF05192">
    <property type="entry name" value="MutS_III"/>
    <property type="match status" value="1"/>
</dbReference>
<dbReference type="GO" id="GO:0005524">
    <property type="term" value="F:ATP binding"/>
    <property type="evidence" value="ECO:0007669"/>
    <property type="project" value="UniProtKB-UniRule"/>
</dbReference>
<protein>
    <recommendedName>
        <fullName evidence="2 9">DNA mismatch repair protein MutS</fullName>
    </recommendedName>
</protein>
<dbReference type="CDD" id="cd03284">
    <property type="entry name" value="ABC_MutS1"/>
    <property type="match status" value="1"/>
</dbReference>
<dbReference type="SUPFAM" id="SSF55271">
    <property type="entry name" value="DNA repair protein MutS, domain I"/>
    <property type="match status" value="1"/>
</dbReference>
<dbReference type="Pfam" id="PF05190">
    <property type="entry name" value="MutS_IV"/>
    <property type="match status" value="1"/>
</dbReference>
<dbReference type="GO" id="GO:0140664">
    <property type="term" value="F:ATP-dependent DNA damage sensor activity"/>
    <property type="evidence" value="ECO:0007669"/>
    <property type="project" value="InterPro"/>
</dbReference>
<comment type="function">
    <text evidence="8 9">This protein is involved in the repair of mismatches in DNA. It is possible that it carries out the mismatch recognition step. This protein has a weak ATPase activity.</text>
</comment>
<dbReference type="InterPro" id="IPR007861">
    <property type="entry name" value="DNA_mismatch_repair_MutS_clamp"/>
</dbReference>
<organism evidence="12 13">
    <name type="scientific">Sporomusa termitida</name>
    <dbReference type="NCBI Taxonomy" id="2377"/>
    <lineage>
        <taxon>Bacteria</taxon>
        <taxon>Bacillati</taxon>
        <taxon>Bacillota</taxon>
        <taxon>Negativicutes</taxon>
        <taxon>Selenomonadales</taxon>
        <taxon>Sporomusaceae</taxon>
        <taxon>Sporomusa</taxon>
    </lineage>
</organism>
<keyword evidence="6 9" id="KW-0238">DNA-binding</keyword>
<feature type="binding site" evidence="9">
    <location>
        <begin position="618"/>
        <end position="625"/>
    </location>
    <ligand>
        <name>ATP</name>
        <dbReference type="ChEBI" id="CHEBI:30616"/>
    </ligand>
</feature>